<dbReference type="PANTHER" id="PTHR11085:SF4">
    <property type="entry name" value="NAD-DEPENDENT PROTEIN DEACYLASE"/>
    <property type="match status" value="1"/>
</dbReference>
<gene>
    <name evidence="3" type="primary">cobB</name>
    <name evidence="6" type="ORF">HX89_04155</name>
</gene>
<protein>
    <recommendedName>
        <fullName evidence="3">NAD-dependent protein deacylase</fullName>
        <ecNumber evidence="3">2.3.1.286</ecNumber>
    </recommendedName>
    <alternativeName>
        <fullName evidence="3">Regulatory protein SIR2 homolog</fullName>
    </alternativeName>
</protein>
<evidence type="ECO:0000256" key="2">
    <source>
        <dbReference type="ARBA" id="ARBA00023027"/>
    </source>
</evidence>
<dbReference type="GO" id="GO:0017136">
    <property type="term" value="F:histone deacetylase activity, NAD-dependent"/>
    <property type="evidence" value="ECO:0007669"/>
    <property type="project" value="TreeGrafter"/>
</dbReference>
<dbReference type="PROSITE" id="PS50305">
    <property type="entry name" value="SIRTUIN"/>
    <property type="match status" value="1"/>
</dbReference>
<feature type="binding site" evidence="3">
    <location>
        <position position="72"/>
    </location>
    <ligand>
        <name>substrate</name>
    </ligand>
</feature>
<comment type="cofactor">
    <cofactor evidence="3">
        <name>Zn(2+)</name>
        <dbReference type="ChEBI" id="CHEBI:29105"/>
    </cofactor>
    <text evidence="3">Binds 1 zinc ion per subunit.</text>
</comment>
<dbReference type="RefSeq" id="WP_038567194.1">
    <property type="nucleotide sequence ID" value="NZ_CP008889.1"/>
</dbReference>
<dbReference type="eggNOG" id="COG0846">
    <property type="taxonomic scope" value="Bacteria"/>
</dbReference>
<dbReference type="InterPro" id="IPR029035">
    <property type="entry name" value="DHS-like_NAD/FAD-binding_dom"/>
</dbReference>
<dbReference type="Proteomes" id="UP000027986">
    <property type="component" value="Chromosome"/>
</dbReference>
<sequence>MPTPASEPLDTVLDLARDARDVVVLTGAGMSVESGIPTFRDAQTGLWERHDPEELATIDAWERDPDFVWAWYRWRAKLIRDVQPHVGHRALADWADAERANLWIVTQNIDDLHERAGSSVLAHLHGSIFALRCSECDTPFDEADDAALALTSDPVERLAPPRCPVCGAAVRPGVVWFGEELPHEPFAHAEAALEHADLVLSVGTSGVVQPAAGLPYRPLTRGVPVVEINPAETELSDDATLVWRAPAAAALPALVSALRGEA</sequence>
<feature type="binding site" evidence="3">
    <location>
        <begin position="107"/>
        <end position="110"/>
    </location>
    <ligand>
        <name>NAD(+)</name>
        <dbReference type="ChEBI" id="CHEBI:57540"/>
    </ligand>
</feature>
<keyword evidence="3" id="KW-0963">Cytoplasm</keyword>
<feature type="binding site" evidence="3 4">
    <location>
        <position position="133"/>
    </location>
    <ligand>
        <name>Zn(2+)</name>
        <dbReference type="ChEBI" id="CHEBI:29105"/>
    </ligand>
</feature>
<dbReference type="InterPro" id="IPR026591">
    <property type="entry name" value="Sirtuin_cat_small_dom_sf"/>
</dbReference>
<keyword evidence="3 4" id="KW-0479">Metal-binding</keyword>
<dbReference type="HOGENOM" id="CLU_023643_3_1_11"/>
<comment type="catalytic activity">
    <reaction evidence="3">
        <text>N(6)-acetyl-L-lysyl-[protein] + NAD(+) + H2O = 2''-O-acetyl-ADP-D-ribose + nicotinamide + L-lysyl-[protein]</text>
        <dbReference type="Rhea" id="RHEA:43636"/>
        <dbReference type="Rhea" id="RHEA-COMP:9752"/>
        <dbReference type="Rhea" id="RHEA-COMP:10731"/>
        <dbReference type="ChEBI" id="CHEBI:15377"/>
        <dbReference type="ChEBI" id="CHEBI:17154"/>
        <dbReference type="ChEBI" id="CHEBI:29969"/>
        <dbReference type="ChEBI" id="CHEBI:57540"/>
        <dbReference type="ChEBI" id="CHEBI:61930"/>
        <dbReference type="ChEBI" id="CHEBI:83767"/>
        <dbReference type="EC" id="2.3.1.286"/>
    </reaction>
</comment>
<dbReference type="InterPro" id="IPR027546">
    <property type="entry name" value="Sirtuin_class_III"/>
</dbReference>
<proteinExistence type="inferred from homology"/>
<dbReference type="EMBL" id="CP008889">
    <property type="protein sequence ID" value="AIF40282.1"/>
    <property type="molecule type" value="Genomic_DNA"/>
</dbReference>
<comment type="similarity">
    <text evidence="3">Belongs to the sirtuin family. Class III subfamily.</text>
</comment>
<dbReference type="GO" id="GO:0036054">
    <property type="term" value="F:protein-malonyllysine demalonylase activity"/>
    <property type="evidence" value="ECO:0007669"/>
    <property type="project" value="InterPro"/>
</dbReference>
<evidence type="ECO:0000256" key="4">
    <source>
        <dbReference type="PROSITE-ProRule" id="PRU00236"/>
    </source>
</evidence>
<dbReference type="OrthoDB" id="9800582at2"/>
<dbReference type="KEGG" id="dni:HX89_04155"/>
<comment type="caution">
    <text evidence="3">Lacks conserved residue(s) required for the propagation of feature annotation.</text>
</comment>
<dbReference type="HAMAP" id="MF_01121">
    <property type="entry name" value="Sirtuin_ClassIII"/>
    <property type="match status" value="1"/>
</dbReference>
<evidence type="ECO:0000256" key="3">
    <source>
        <dbReference type="HAMAP-Rule" id="MF_01121"/>
    </source>
</evidence>
<dbReference type="GO" id="GO:0005737">
    <property type="term" value="C:cytoplasm"/>
    <property type="evidence" value="ECO:0007669"/>
    <property type="project" value="UniProtKB-SubCell"/>
</dbReference>
<keyword evidence="3 4" id="KW-0862">Zinc</keyword>
<evidence type="ECO:0000256" key="1">
    <source>
        <dbReference type="ARBA" id="ARBA00022679"/>
    </source>
</evidence>
<dbReference type="InterPro" id="IPR003000">
    <property type="entry name" value="Sirtuin"/>
</dbReference>
<dbReference type="GO" id="GO:0070403">
    <property type="term" value="F:NAD+ binding"/>
    <property type="evidence" value="ECO:0007669"/>
    <property type="project" value="UniProtKB-UniRule"/>
</dbReference>
<evidence type="ECO:0000259" key="5">
    <source>
        <dbReference type="PROSITE" id="PS50305"/>
    </source>
</evidence>
<dbReference type="InterPro" id="IPR026590">
    <property type="entry name" value="Ssirtuin_cat_dom"/>
</dbReference>
<comment type="function">
    <text evidence="3">NAD-dependent lysine deacetylase and desuccinylase that specifically removes acetyl and succinyl groups on target proteins. Modulates the activities of several proteins which are inactive in their acylated form.</text>
</comment>
<feature type="binding site" evidence="3">
    <location>
        <position position="75"/>
    </location>
    <ligand>
        <name>substrate</name>
    </ligand>
</feature>
<dbReference type="GeneID" id="41840399"/>
<dbReference type="PANTHER" id="PTHR11085">
    <property type="entry name" value="NAD-DEPENDENT PROTEIN DEACYLASE SIRTUIN-5, MITOCHONDRIAL-RELATED"/>
    <property type="match status" value="1"/>
</dbReference>
<dbReference type="SUPFAM" id="SSF52467">
    <property type="entry name" value="DHS-like NAD/FAD-binding domain"/>
    <property type="match status" value="1"/>
</dbReference>
<name>A0A075JG68_9MICO</name>
<feature type="binding site" evidence="3 4">
    <location>
        <position position="136"/>
    </location>
    <ligand>
        <name>Zn(2+)</name>
        <dbReference type="ChEBI" id="CHEBI:29105"/>
    </ligand>
</feature>
<dbReference type="GO" id="GO:0008270">
    <property type="term" value="F:zinc ion binding"/>
    <property type="evidence" value="ECO:0007669"/>
    <property type="project" value="UniProtKB-UniRule"/>
</dbReference>
<keyword evidence="7" id="KW-1185">Reference proteome</keyword>
<feature type="binding site" evidence="3">
    <location>
        <begin position="203"/>
        <end position="205"/>
    </location>
    <ligand>
        <name>NAD(+)</name>
        <dbReference type="ChEBI" id="CHEBI:57540"/>
    </ligand>
</feature>
<keyword evidence="2 3" id="KW-0520">NAD</keyword>
<feature type="domain" description="Deacetylase sirtuin-type" evidence="5">
    <location>
        <begin position="2"/>
        <end position="261"/>
    </location>
</feature>
<evidence type="ECO:0000313" key="7">
    <source>
        <dbReference type="Proteomes" id="UP000027986"/>
    </source>
</evidence>
<dbReference type="Pfam" id="PF02146">
    <property type="entry name" value="SIR2"/>
    <property type="match status" value="1"/>
</dbReference>
<feature type="binding site" evidence="3">
    <location>
        <position position="247"/>
    </location>
    <ligand>
        <name>NAD(+)</name>
        <dbReference type="ChEBI" id="CHEBI:57540"/>
    </ligand>
</feature>
<dbReference type="InterPro" id="IPR050134">
    <property type="entry name" value="NAD-dep_sirtuin_deacylases"/>
</dbReference>
<dbReference type="NCBIfam" id="NF001753">
    <property type="entry name" value="PRK00481.1-3"/>
    <property type="match status" value="1"/>
</dbReference>
<dbReference type="AlphaFoldDB" id="A0A075JG68"/>
<comment type="catalytic activity">
    <reaction evidence="3">
        <text>N(6)-succinyl-L-lysyl-[protein] + NAD(+) + H2O = 2''-O-succinyl-ADP-D-ribose + nicotinamide + L-lysyl-[protein]</text>
        <dbReference type="Rhea" id="RHEA:47668"/>
        <dbReference type="Rhea" id="RHEA-COMP:9752"/>
        <dbReference type="Rhea" id="RHEA-COMP:11877"/>
        <dbReference type="ChEBI" id="CHEBI:15377"/>
        <dbReference type="ChEBI" id="CHEBI:17154"/>
        <dbReference type="ChEBI" id="CHEBI:29969"/>
        <dbReference type="ChEBI" id="CHEBI:57540"/>
        <dbReference type="ChEBI" id="CHEBI:87830"/>
        <dbReference type="ChEBI" id="CHEBI:87832"/>
    </reaction>
</comment>
<feature type="binding site" evidence="3 4">
    <location>
        <position position="166"/>
    </location>
    <ligand>
        <name>Zn(2+)</name>
        <dbReference type="ChEBI" id="CHEBI:29105"/>
    </ligand>
</feature>
<comment type="subcellular location">
    <subcellularLocation>
        <location evidence="3">Cytoplasm</location>
    </subcellularLocation>
</comment>
<feature type="binding site" evidence="3">
    <location>
        <begin position="229"/>
        <end position="231"/>
    </location>
    <ligand>
        <name>NAD(+)</name>
        <dbReference type="ChEBI" id="CHEBI:57540"/>
    </ligand>
</feature>
<dbReference type="Gene3D" id="3.30.1600.10">
    <property type="entry name" value="SIR2/SIRT2 'Small Domain"/>
    <property type="match status" value="1"/>
</dbReference>
<keyword evidence="1" id="KW-0808">Transferase</keyword>
<feature type="binding site" evidence="3 4">
    <location>
        <position position="163"/>
    </location>
    <ligand>
        <name>Zn(2+)</name>
        <dbReference type="ChEBI" id="CHEBI:29105"/>
    </ligand>
</feature>
<dbReference type="Gene3D" id="3.40.50.1220">
    <property type="entry name" value="TPP-binding domain"/>
    <property type="match status" value="1"/>
</dbReference>
<accession>A0A075JG68</accession>
<feature type="active site" description="Proton acceptor" evidence="3 4">
    <location>
        <position position="125"/>
    </location>
</feature>
<dbReference type="EC" id="2.3.1.286" evidence="3"/>
<reference evidence="6 7" key="1">
    <citation type="submission" date="2014-07" db="EMBL/GenBank/DDBJ databases">
        <title>Genome Sequencing of Dermacoccus nishinomiyaensis.</title>
        <authorList>
            <person name="Hong K.W."/>
            <person name="Chan K.G."/>
        </authorList>
    </citation>
    <scope>NUCLEOTIDE SEQUENCE [LARGE SCALE GENOMIC DNA]</scope>
    <source>
        <strain evidence="6 7">M25</strain>
    </source>
</reference>
<comment type="domain">
    <text evidence="3">2 residues (Tyr-72 and Arg-75) present in a large hydrophobic pocket are probably involved in substrate specificity. They are important for desuccinylation activity, but dispensable for deacetylation activity.</text>
</comment>
<dbReference type="GO" id="GO:0036055">
    <property type="term" value="F:protein-succinyllysine desuccinylase activity"/>
    <property type="evidence" value="ECO:0007669"/>
    <property type="project" value="UniProtKB-UniRule"/>
</dbReference>
<evidence type="ECO:0000313" key="6">
    <source>
        <dbReference type="EMBL" id="AIF40282.1"/>
    </source>
</evidence>
<organism evidence="6 7">
    <name type="scientific">Dermacoccus nishinomiyaensis</name>
    <dbReference type="NCBI Taxonomy" id="1274"/>
    <lineage>
        <taxon>Bacteria</taxon>
        <taxon>Bacillati</taxon>
        <taxon>Actinomycetota</taxon>
        <taxon>Actinomycetes</taxon>
        <taxon>Micrococcales</taxon>
        <taxon>Dermacoccaceae</taxon>
        <taxon>Dermacoccus</taxon>
    </lineage>
</organism>